<comment type="similarity">
    <text evidence="1">Belongs to the peptidase C48 family.</text>
</comment>
<dbReference type="Pfam" id="PF02902">
    <property type="entry name" value="Peptidase_C48"/>
    <property type="match status" value="1"/>
</dbReference>
<keyword evidence="3" id="KW-0378">Hydrolase</keyword>
<evidence type="ECO:0000256" key="2">
    <source>
        <dbReference type="ARBA" id="ARBA00022670"/>
    </source>
</evidence>
<evidence type="ECO:0000256" key="1">
    <source>
        <dbReference type="ARBA" id="ARBA00005234"/>
    </source>
</evidence>
<evidence type="ECO:0000313" key="7">
    <source>
        <dbReference type="EMBL" id="MBW51757.1"/>
    </source>
</evidence>
<feature type="region of interest" description="Disordered" evidence="5">
    <location>
        <begin position="149"/>
        <end position="208"/>
    </location>
</feature>
<feature type="compositionally biased region" description="Acidic residues" evidence="5">
    <location>
        <begin position="314"/>
        <end position="330"/>
    </location>
</feature>
<feature type="compositionally biased region" description="Polar residues" evidence="5">
    <location>
        <begin position="335"/>
        <end position="346"/>
    </location>
</feature>
<dbReference type="PANTHER" id="PTHR12606:SF141">
    <property type="entry name" value="GH15225P-RELATED"/>
    <property type="match status" value="1"/>
</dbReference>
<evidence type="ECO:0000259" key="6">
    <source>
        <dbReference type="PROSITE" id="PS50600"/>
    </source>
</evidence>
<keyword evidence="2 7" id="KW-0645">Protease</keyword>
<dbReference type="FunFam" id="3.40.395.10:FF:000001">
    <property type="entry name" value="Sentrin-specific protease 1"/>
    <property type="match status" value="1"/>
</dbReference>
<dbReference type="GO" id="GO:0080090">
    <property type="term" value="P:regulation of primary metabolic process"/>
    <property type="evidence" value="ECO:0007669"/>
    <property type="project" value="UniProtKB-ARBA"/>
</dbReference>
<evidence type="ECO:0000256" key="5">
    <source>
        <dbReference type="SAM" id="MobiDB-lite"/>
    </source>
</evidence>
<evidence type="ECO:0000256" key="3">
    <source>
        <dbReference type="ARBA" id="ARBA00022801"/>
    </source>
</evidence>
<accession>A0A2M4BFG0</accession>
<feature type="domain" description="Ubiquitin-like protease family profile" evidence="6">
    <location>
        <begin position="524"/>
        <end position="690"/>
    </location>
</feature>
<dbReference type="PANTHER" id="PTHR12606">
    <property type="entry name" value="SENTRIN/SUMO-SPECIFIC PROTEASE"/>
    <property type="match status" value="1"/>
</dbReference>
<dbReference type="PROSITE" id="PS50600">
    <property type="entry name" value="ULP_PROTEASE"/>
    <property type="match status" value="1"/>
</dbReference>
<dbReference type="InterPro" id="IPR003653">
    <property type="entry name" value="Peptidase_C48_C"/>
</dbReference>
<feature type="compositionally biased region" description="Low complexity" evidence="5">
    <location>
        <begin position="102"/>
        <end position="119"/>
    </location>
</feature>
<sequence>MMPSSGFFSRLCQILSGRDQTALDRKRKGTTETNSIDPKRARTDNSSDWHFDTLYGGGELSEYRSTLRTATDPMMAFSKSVRMLSDITDESAATGRGLQTATTGSGSSSSSSSTMMRRGSGIGRPSFLKPLDKAVPLNKRSLAELPMLIPLKPRPQKPPLITSSYLPDEPPFQTSSRRSSLASQSSRGGYQQRQQQQPPASIYPFTGLTMKPPPPVSRFLPELNDSDFGQLLRKSYGSTRSVYERLVNGGKSSYDSGESHASRTKYEELMQHVIPSANDQTSAATRRGRYTEFGLNGLPGASVRQPQQETIYLTDDDEDDDGQKEDDEEKDANQDETSFVTANNGTFPRRPGSERFFSINAPSMFDFDGQRQQQQQREEKQEEREQEAESERNKSHAADPVGEMVNSFKEKLQTNTYYRDNVIKDVQQRYGSLFETRKTQIEQERERLSSLKQGTVEQENLMRSKMLNYVASMPSFDSLVIEEPPKEVTPKEVPLPDLTPEQLTFVKRKLQTPPHALVIDKFKIQITGDAFRTLDGNTWLNDEVINFYMQLLQYRSEQRRDQGLPKVYSKSTFFLSSLRRSGYSGVRRYTKKVDLFSFDVIVVPVHVNEVHWCMAIIDLRRKAIEYYDSLGAPNNPVLDMLENYLCQESMDKRQVPFDKTGLTKRNMSECPKQNNGSDCGVFSCMFAEFLTRDHPITFNQSRMQYFRRKMMLEIAQGELIT</sequence>
<organism evidence="7">
    <name type="scientific">Anopheles marajoara</name>
    <dbReference type="NCBI Taxonomy" id="58244"/>
    <lineage>
        <taxon>Eukaryota</taxon>
        <taxon>Metazoa</taxon>
        <taxon>Ecdysozoa</taxon>
        <taxon>Arthropoda</taxon>
        <taxon>Hexapoda</taxon>
        <taxon>Insecta</taxon>
        <taxon>Pterygota</taxon>
        <taxon>Neoptera</taxon>
        <taxon>Endopterygota</taxon>
        <taxon>Diptera</taxon>
        <taxon>Nematocera</taxon>
        <taxon>Culicoidea</taxon>
        <taxon>Culicidae</taxon>
        <taxon>Anophelinae</taxon>
        <taxon>Anopheles</taxon>
    </lineage>
</organism>
<feature type="compositionally biased region" description="Basic and acidic residues" evidence="5">
    <location>
        <begin position="376"/>
        <end position="397"/>
    </location>
</feature>
<feature type="region of interest" description="Disordered" evidence="5">
    <location>
        <begin position="314"/>
        <end position="356"/>
    </location>
</feature>
<dbReference type="GO" id="GO:0006508">
    <property type="term" value="P:proteolysis"/>
    <property type="evidence" value="ECO:0007669"/>
    <property type="project" value="UniProtKB-KW"/>
</dbReference>
<dbReference type="SUPFAM" id="SSF54001">
    <property type="entry name" value="Cysteine proteinases"/>
    <property type="match status" value="1"/>
</dbReference>
<name>A0A2M4BFG0_9DIPT</name>
<feature type="region of interest" description="Disordered" evidence="5">
    <location>
        <begin position="19"/>
        <end position="48"/>
    </location>
</feature>
<dbReference type="AlphaFoldDB" id="A0A2M4BFG0"/>
<feature type="compositionally biased region" description="Basic and acidic residues" evidence="5">
    <location>
        <begin position="37"/>
        <end position="48"/>
    </location>
</feature>
<dbReference type="InterPro" id="IPR038765">
    <property type="entry name" value="Papain-like_cys_pep_sf"/>
</dbReference>
<feature type="region of interest" description="Disordered" evidence="5">
    <location>
        <begin position="91"/>
        <end position="129"/>
    </location>
</feature>
<protein>
    <submittedName>
        <fullName evidence="7">Putative sentrin/sumo-specific protease</fullName>
    </submittedName>
</protein>
<evidence type="ECO:0000256" key="4">
    <source>
        <dbReference type="ARBA" id="ARBA00022807"/>
    </source>
</evidence>
<dbReference type="GO" id="GO:0016926">
    <property type="term" value="P:protein desumoylation"/>
    <property type="evidence" value="ECO:0007669"/>
    <property type="project" value="TreeGrafter"/>
</dbReference>
<feature type="compositionally biased region" description="Low complexity" evidence="5">
    <location>
        <begin position="175"/>
        <end position="200"/>
    </location>
</feature>
<feature type="region of interest" description="Disordered" evidence="5">
    <location>
        <begin position="368"/>
        <end position="403"/>
    </location>
</feature>
<dbReference type="GO" id="GO:0060255">
    <property type="term" value="P:regulation of macromolecule metabolic process"/>
    <property type="evidence" value="ECO:0007669"/>
    <property type="project" value="UniProtKB-ARBA"/>
</dbReference>
<dbReference type="Gene3D" id="3.40.395.10">
    <property type="entry name" value="Adenoviral Proteinase, Chain A"/>
    <property type="match status" value="1"/>
</dbReference>
<dbReference type="EMBL" id="GGFJ01002616">
    <property type="protein sequence ID" value="MBW51757.1"/>
    <property type="molecule type" value="Transcribed_RNA"/>
</dbReference>
<proteinExistence type="inferred from homology"/>
<keyword evidence="4" id="KW-0788">Thiol protease</keyword>
<dbReference type="GO" id="GO:0016929">
    <property type="term" value="F:deSUMOylase activity"/>
    <property type="evidence" value="ECO:0007669"/>
    <property type="project" value="TreeGrafter"/>
</dbReference>
<reference evidence="7" key="1">
    <citation type="submission" date="2018-01" db="EMBL/GenBank/DDBJ databases">
        <title>An insight into the sialome of Amazonian anophelines.</title>
        <authorList>
            <person name="Ribeiro J.M."/>
            <person name="Scarpassa V."/>
            <person name="Calvo E."/>
        </authorList>
    </citation>
    <scope>NUCLEOTIDE SEQUENCE</scope>
    <source>
        <tissue evidence="7">Salivary glands</tissue>
    </source>
</reference>
<dbReference type="GO" id="GO:0005634">
    <property type="term" value="C:nucleus"/>
    <property type="evidence" value="ECO:0007669"/>
    <property type="project" value="TreeGrafter"/>
</dbReference>